<protein>
    <recommendedName>
        <fullName evidence="6">tRNA N6-adenosine threonylcarbamoyltransferase</fullName>
        <ecNumber evidence="6">2.3.1.234</ecNumber>
    </recommendedName>
    <alternativeName>
        <fullName evidence="6">N6-L-threonylcarbamoyladenine synthase</fullName>
        <shortName evidence="6">t(6)A synthase</shortName>
    </alternativeName>
    <alternativeName>
        <fullName evidence="6">t(6)A37 threonylcarbamoyladenosine biosynthesis protein TsaD</fullName>
    </alternativeName>
    <alternativeName>
        <fullName evidence="6">tRNA threonylcarbamoyladenosine biosynthesis protein TsaD</fullName>
    </alternativeName>
</protein>
<evidence type="ECO:0000256" key="3">
    <source>
        <dbReference type="ARBA" id="ARBA00022723"/>
    </source>
</evidence>
<evidence type="ECO:0000256" key="6">
    <source>
        <dbReference type="HAMAP-Rule" id="MF_01445"/>
    </source>
</evidence>
<dbReference type="GO" id="GO:0061711">
    <property type="term" value="F:tRNA N(6)-L-threonylcarbamoyladenine synthase activity"/>
    <property type="evidence" value="ECO:0007669"/>
    <property type="project" value="UniProtKB-EC"/>
</dbReference>
<feature type="domain" description="Gcp-like" evidence="7">
    <location>
        <begin position="24"/>
        <end position="311"/>
    </location>
</feature>
<feature type="binding site" evidence="6">
    <location>
        <position position="168"/>
    </location>
    <ligand>
        <name>substrate</name>
    </ligand>
</feature>
<feature type="binding site" evidence="6">
    <location>
        <position position="111"/>
    </location>
    <ligand>
        <name>Fe cation</name>
        <dbReference type="ChEBI" id="CHEBI:24875"/>
    </ligand>
</feature>
<feature type="binding site" evidence="6">
    <location>
        <position position="115"/>
    </location>
    <ligand>
        <name>Fe cation</name>
        <dbReference type="ChEBI" id="CHEBI:24875"/>
    </ligand>
</feature>
<comment type="subcellular location">
    <subcellularLocation>
        <location evidence="6">Cytoplasm</location>
    </subcellularLocation>
</comment>
<accession>A0A0S1SWE4</accession>
<dbReference type="Gene3D" id="3.30.420.40">
    <property type="match status" value="2"/>
</dbReference>
<evidence type="ECO:0000313" key="8">
    <source>
        <dbReference type="EMBL" id="ALM13224.1"/>
    </source>
</evidence>
<comment type="cofactor">
    <cofactor evidence="6">
        <name>Fe(2+)</name>
        <dbReference type="ChEBI" id="CHEBI:29033"/>
    </cofactor>
    <text evidence="6">Binds 1 Fe(2+) ion per subunit.</text>
</comment>
<keyword evidence="1 6" id="KW-0808">Transferase</keyword>
<dbReference type="PRINTS" id="PR00789">
    <property type="entry name" value="OSIALOPTASE"/>
</dbReference>
<keyword evidence="4 6" id="KW-0012">Acyltransferase</keyword>
<dbReference type="NCBIfam" id="TIGR00329">
    <property type="entry name" value="gcp_kae1"/>
    <property type="match status" value="1"/>
</dbReference>
<dbReference type="PANTHER" id="PTHR11735">
    <property type="entry name" value="TRNA N6-ADENOSINE THREONYLCARBAMOYLTRANSFERASE"/>
    <property type="match status" value="1"/>
</dbReference>
<comment type="catalytic activity">
    <reaction evidence="5 6">
        <text>L-threonylcarbamoyladenylate + adenosine(37) in tRNA = N(6)-L-threonylcarbamoyladenosine(37) in tRNA + AMP + H(+)</text>
        <dbReference type="Rhea" id="RHEA:37059"/>
        <dbReference type="Rhea" id="RHEA-COMP:10162"/>
        <dbReference type="Rhea" id="RHEA-COMP:10163"/>
        <dbReference type="ChEBI" id="CHEBI:15378"/>
        <dbReference type="ChEBI" id="CHEBI:73682"/>
        <dbReference type="ChEBI" id="CHEBI:74411"/>
        <dbReference type="ChEBI" id="CHEBI:74418"/>
        <dbReference type="ChEBI" id="CHEBI:456215"/>
        <dbReference type="EC" id="2.3.1.234"/>
    </reaction>
</comment>
<dbReference type="EMBL" id="CP013065">
    <property type="protein sequence ID" value="ALM13224.1"/>
    <property type="molecule type" value="Genomic_DNA"/>
</dbReference>
<reference evidence="9" key="1">
    <citation type="submission" date="2015-10" db="EMBL/GenBank/DDBJ databases">
        <title>Analysis of five complete genome sequences for members of the class Peribacteria in the recently recognized Peregrinibacteria bacterial phylum.</title>
        <authorList>
            <person name="Anantharaman K."/>
            <person name="Brown C.T."/>
            <person name="Burstein D."/>
            <person name="Castelle C.J."/>
            <person name="Probst A.J."/>
            <person name="Thomas B.C."/>
            <person name="Williams K.H."/>
            <person name="Banfield J.F."/>
        </authorList>
    </citation>
    <scope>NUCLEOTIDE SEQUENCE [LARGE SCALE GENOMIC DNA]</scope>
</reference>
<sequence length="343" mass="36187">MLLLAIETSCDETSAAVAADGTRVLSCVIASSSTTFARSGGVIPEHAAREQIRAIQPVIDQALEDAKCTPAALDGLAVTRGPGLLGSLLVGSVTARALASLWKKPLIGVHHTLGHLSSTWLDCETPPHFPVLTLSASGGHTELWLRESHTRGTLLGSTRDDAAGEAFDKGASLLGLPYPGGPAISRAAETGNPLAFPFPHPLKSEETLDFSYSGLKTALKYLIRDLQAQGVTVEQRLPDLAASFELAICTHLCDRIERALKQHPEVHELHVAGGVSANRRLRTLVAKASGNRTVRFPTTLLYCTDNAAMIAAAATFLLQERGDGASRAFETAASLPSETVFGA</sequence>
<dbReference type="InterPro" id="IPR017861">
    <property type="entry name" value="KAE1/TsaD"/>
</dbReference>
<dbReference type="InterPro" id="IPR022450">
    <property type="entry name" value="TsaD"/>
</dbReference>
<keyword evidence="6" id="KW-0963">Cytoplasm</keyword>
<dbReference type="InterPro" id="IPR017860">
    <property type="entry name" value="Peptidase_M22_CS"/>
</dbReference>
<comment type="function">
    <text evidence="6">Required for the formation of a threonylcarbamoyl group on adenosine at position 37 (t(6)A37) in tRNAs that read codons beginning with adenine. Is involved in the transfer of the threonylcarbamoyl moiety of threonylcarbamoyl-AMP (TC-AMP) to the N6 group of A37, together with TsaE and TsaB. TsaD likely plays a direct catalytic role in this reaction.</text>
</comment>
<dbReference type="PATRIC" id="fig|1735161.3.peg.525"/>
<evidence type="ECO:0000256" key="4">
    <source>
        <dbReference type="ARBA" id="ARBA00023315"/>
    </source>
</evidence>
<dbReference type="Proteomes" id="UP000069135">
    <property type="component" value="Chromosome"/>
</dbReference>
<gene>
    <name evidence="6" type="primary">tsaD</name>
    <name evidence="8" type="ORF">PeribacterD1_0538</name>
</gene>
<dbReference type="STRING" id="1735162.PeribacterB2_0537"/>
<dbReference type="NCBIfam" id="TIGR03723">
    <property type="entry name" value="T6A_TsaD_YgjD"/>
    <property type="match status" value="1"/>
</dbReference>
<dbReference type="HAMAP" id="MF_01445">
    <property type="entry name" value="TsaD"/>
    <property type="match status" value="1"/>
</dbReference>
<evidence type="ECO:0000256" key="1">
    <source>
        <dbReference type="ARBA" id="ARBA00022679"/>
    </source>
</evidence>
<keyword evidence="6" id="KW-0408">Iron</keyword>
<feature type="binding site" evidence="6">
    <location>
        <begin position="135"/>
        <end position="139"/>
    </location>
    <ligand>
        <name>substrate</name>
    </ligand>
</feature>
<organism evidence="8 9">
    <name type="scientific">Candidatus Peribacter riflensis</name>
    <dbReference type="NCBI Taxonomy" id="1735162"/>
    <lineage>
        <taxon>Bacteria</taxon>
        <taxon>Candidatus Peregrinibacteriota</taxon>
        <taxon>Candidatus Peribacteria</taxon>
        <taxon>Candidatus Peribacterales</taxon>
        <taxon>Candidatus Peribacteraceae</taxon>
        <taxon>Candidatus Peribacter</taxon>
    </lineage>
</organism>
<comment type="similarity">
    <text evidence="6">Belongs to the KAE1 / TsaD family.</text>
</comment>
<accession>A0A0S1SN56</accession>
<feature type="binding site" evidence="6">
    <location>
        <position position="278"/>
    </location>
    <ligand>
        <name>substrate</name>
    </ligand>
</feature>
<dbReference type="GO" id="GO:0005506">
    <property type="term" value="F:iron ion binding"/>
    <property type="evidence" value="ECO:0007669"/>
    <property type="project" value="UniProtKB-UniRule"/>
</dbReference>
<keyword evidence="2 6" id="KW-0819">tRNA processing</keyword>
<dbReference type="KEGG" id="prf:PeribacterA2_0538"/>
<dbReference type="PROSITE" id="PS01016">
    <property type="entry name" value="GLYCOPROTEASE"/>
    <property type="match status" value="1"/>
</dbReference>
<dbReference type="InterPro" id="IPR000905">
    <property type="entry name" value="Gcp-like_dom"/>
</dbReference>
<evidence type="ECO:0000259" key="7">
    <source>
        <dbReference type="Pfam" id="PF00814"/>
    </source>
</evidence>
<reference evidence="8 9" key="2">
    <citation type="journal article" date="2016" name="PeerJ">
        <title>Analysis of five complete genome sequences for members of the class Peribacteria in the recently recognized Peregrinibacteria bacterial phylum.</title>
        <authorList>
            <person name="Anantharaman K."/>
            <person name="Brown C.T."/>
            <person name="Burstein D."/>
            <person name="Castelle C.J."/>
            <person name="Probst A.J."/>
            <person name="Thomas B.C."/>
            <person name="Williams K.H."/>
            <person name="Banfield J.F."/>
        </authorList>
    </citation>
    <scope>NUCLEOTIDE SEQUENCE [LARGE SCALE GENOMIC DNA]</scope>
    <source>
        <strain evidence="8">RIFOXYD1_FULL_PER-ii_59_16</strain>
    </source>
</reference>
<accession>A0A0S1SF29</accession>
<dbReference type="EC" id="2.3.1.234" evidence="6"/>
<keyword evidence="3 6" id="KW-0479">Metal-binding</keyword>
<dbReference type="SUPFAM" id="SSF53067">
    <property type="entry name" value="Actin-like ATPase domain"/>
    <property type="match status" value="1"/>
</dbReference>
<dbReference type="AlphaFoldDB" id="A0A0S1SF29"/>
<dbReference type="GO" id="GO:0002949">
    <property type="term" value="P:tRNA threonylcarbamoyladenosine modification"/>
    <property type="evidence" value="ECO:0007669"/>
    <property type="project" value="UniProtKB-UniRule"/>
</dbReference>
<feature type="binding site" evidence="6">
    <location>
        <position position="305"/>
    </location>
    <ligand>
        <name>Fe cation</name>
        <dbReference type="ChEBI" id="CHEBI:24875"/>
    </ligand>
</feature>
<evidence type="ECO:0000313" key="9">
    <source>
        <dbReference type="Proteomes" id="UP000069135"/>
    </source>
</evidence>
<dbReference type="InterPro" id="IPR043129">
    <property type="entry name" value="ATPase_NBD"/>
</dbReference>
<evidence type="ECO:0000256" key="5">
    <source>
        <dbReference type="ARBA" id="ARBA00048117"/>
    </source>
</evidence>
<dbReference type="PANTHER" id="PTHR11735:SF6">
    <property type="entry name" value="TRNA N6-ADENOSINE THREONYLCARBAMOYLTRANSFERASE, MITOCHONDRIAL"/>
    <property type="match status" value="1"/>
</dbReference>
<accession>A0A0S1SS19</accession>
<comment type="caution">
    <text evidence="6">Lacks conserved residue(s) required for the propagation of feature annotation.</text>
</comment>
<name>A0A0S1SF29_9BACT</name>
<proteinExistence type="inferred from homology"/>
<feature type="binding site" evidence="6">
    <location>
        <position position="181"/>
    </location>
    <ligand>
        <name>substrate</name>
    </ligand>
</feature>
<dbReference type="GO" id="GO:0005737">
    <property type="term" value="C:cytoplasm"/>
    <property type="evidence" value="ECO:0007669"/>
    <property type="project" value="UniProtKB-SubCell"/>
</dbReference>
<evidence type="ECO:0000256" key="2">
    <source>
        <dbReference type="ARBA" id="ARBA00022694"/>
    </source>
</evidence>
<accession>A0A0S1SKR1</accession>
<dbReference type="Pfam" id="PF00814">
    <property type="entry name" value="TsaD"/>
    <property type="match status" value="1"/>
</dbReference>